<sequence length="112" mass="12239">MVRLPLPASGTDLLRHVDEQVQAGTLDAALDLSVVEFDELAQRAGVTVTGVETSAEHIAIHYTVAWTSFHACEDRRFGGRHARVLRGRAETGAWVFPPHAPWPTQRDAAGEL</sequence>
<dbReference type="Proteomes" id="UP001606302">
    <property type="component" value="Unassembled WGS sequence"/>
</dbReference>
<protein>
    <submittedName>
        <fullName evidence="1">Uncharacterized protein</fullName>
    </submittedName>
</protein>
<organism evidence="1 2">
    <name type="scientific">Pelomonas lactea</name>
    <dbReference type="NCBI Taxonomy" id="3299030"/>
    <lineage>
        <taxon>Bacteria</taxon>
        <taxon>Pseudomonadati</taxon>
        <taxon>Pseudomonadota</taxon>
        <taxon>Betaproteobacteria</taxon>
        <taxon>Burkholderiales</taxon>
        <taxon>Sphaerotilaceae</taxon>
        <taxon>Roseateles</taxon>
    </lineage>
</organism>
<keyword evidence="2" id="KW-1185">Reference proteome</keyword>
<name>A0ABW7GNU4_9BURK</name>
<gene>
    <name evidence="1" type="ORF">ACG04Q_18850</name>
</gene>
<reference evidence="1 2" key="1">
    <citation type="submission" date="2024-08" db="EMBL/GenBank/DDBJ databases">
        <authorList>
            <person name="Lu H."/>
        </authorList>
    </citation>
    <scope>NUCLEOTIDE SEQUENCE [LARGE SCALE GENOMIC DNA]</scope>
    <source>
        <strain evidence="1 2">DXS20W</strain>
    </source>
</reference>
<evidence type="ECO:0000313" key="1">
    <source>
        <dbReference type="EMBL" id="MFG6463641.1"/>
    </source>
</evidence>
<dbReference type="EMBL" id="JBIGHX010000007">
    <property type="protein sequence ID" value="MFG6463641.1"/>
    <property type="molecule type" value="Genomic_DNA"/>
</dbReference>
<accession>A0ABW7GNU4</accession>
<comment type="caution">
    <text evidence="1">The sequence shown here is derived from an EMBL/GenBank/DDBJ whole genome shotgun (WGS) entry which is preliminary data.</text>
</comment>
<evidence type="ECO:0000313" key="2">
    <source>
        <dbReference type="Proteomes" id="UP001606302"/>
    </source>
</evidence>
<dbReference type="RefSeq" id="WP_394512801.1">
    <property type="nucleotide sequence ID" value="NZ_JBIGHX010000007.1"/>
</dbReference>
<proteinExistence type="predicted"/>